<keyword evidence="5" id="KW-1185">Reference proteome</keyword>
<feature type="transmembrane region" description="Helical" evidence="2">
    <location>
        <begin position="714"/>
        <end position="736"/>
    </location>
</feature>
<feature type="signal peptide" evidence="3">
    <location>
        <begin position="1"/>
        <end position="19"/>
    </location>
</feature>
<dbReference type="GO" id="GO:0042742">
    <property type="term" value="P:defense response to bacterium"/>
    <property type="evidence" value="ECO:0007669"/>
    <property type="project" value="TreeGrafter"/>
</dbReference>
<evidence type="ECO:0000256" key="1">
    <source>
        <dbReference type="SAM" id="MobiDB-lite"/>
    </source>
</evidence>
<dbReference type="GO" id="GO:0030670">
    <property type="term" value="C:phagocytic vesicle membrane"/>
    <property type="evidence" value="ECO:0007669"/>
    <property type="project" value="UniProtKB-SubCell"/>
</dbReference>
<dbReference type="GeneID" id="116307500"/>
<dbReference type="CDD" id="cd22579">
    <property type="entry name" value="MPEG1_P2"/>
    <property type="match status" value="1"/>
</dbReference>
<keyword evidence="2" id="KW-1133">Transmembrane helix</keyword>
<dbReference type="AlphaFoldDB" id="A0A6P8J9Y3"/>
<sequence length="768" mass="84596">MKTAVVISISIILLGLAAGKEDEAVQQCSKDVSASCPSPWKYTYPVGDPSYCLQGNNKGLLRMEVLPGTGWDNLRNLNMGMVVWKNYSQCLTSEDGKYLIPDNTYVVPLKESNVVLNSEFFDHWNNYSSMTSNSINAEAHASFFGIGLGGKFSKEYESVKKHQVEDKAVTTRVQLRYKFYTVKAQPDMQLHPDFKSRLLDIAANLQCNNTAMARYMADLLVRDYGTHYVTSIDAGAILAKIDHVKSTYAATFNSDKSKITASASASFFGSFGFSASYTHQTETKDLDTYLKNVAHSKIYTYGGPPYRANFSINQWEDGLPNNLVAIDRSGDPLHYTITPEALPELPEFLALDLSRFVLKSIKTYYKHNSIKGCTDASSPNFNFQAVLDDHSCKAPYTNFTFGGVFQNCSISGSPSTNPCGAFQQKNPKKNDYACPDGYNAVLLHQGLTPTTCHRECHGWWIFKSCHNDCGYARYNTYWCVATGSVKDHSGYLFGGLYTKIAMNPVTGTASCPPKLYPQRFGPEGMYVCISDDYELAAQYSLRFAGFFSCSAGNPLAFKKTTAPASGQVGLERALYSAGSSSWPKRCPTGYSQHLAIIDEDCEINYCVKANSLSAQGLPTIRRPPFRPLPKMNHNITIPLAIVNDDTGKVWFKDPNSLSWILATKSSVMKFMAETDINKGAIENLKASVDEIKPSTKSSSSSTGPKDDTMSPGTAVVITIAVIAFAAILILVVVVSVRRKTRRESNKSSMNPLLSSSTNYQTVGNVEHE</sequence>
<dbReference type="KEGG" id="aten:116307500"/>
<evidence type="ECO:0000313" key="6">
    <source>
        <dbReference type="RefSeq" id="XP_031573630.1"/>
    </source>
</evidence>
<feature type="compositionally biased region" description="Polar residues" evidence="1">
    <location>
        <begin position="746"/>
        <end position="768"/>
    </location>
</feature>
<name>A0A6P8J9Y3_ACTTE</name>
<dbReference type="OrthoDB" id="5950457at2759"/>
<evidence type="ECO:0000256" key="3">
    <source>
        <dbReference type="SAM" id="SignalP"/>
    </source>
</evidence>
<evidence type="ECO:0000259" key="4">
    <source>
        <dbReference type="PROSITE" id="PS51412"/>
    </source>
</evidence>
<dbReference type="PROSITE" id="PS51412">
    <property type="entry name" value="MACPF_2"/>
    <property type="match status" value="1"/>
</dbReference>
<protein>
    <submittedName>
        <fullName evidence="6">Macrophage-expressed gene 1 protein-like isoform X1</fullName>
    </submittedName>
</protein>
<dbReference type="PANTHER" id="PTHR31463">
    <property type="entry name" value="MACROPHAGE-EXPRESSED GENE 1 PROTEIN"/>
    <property type="match status" value="1"/>
</dbReference>
<feature type="chain" id="PRO_5028455834" evidence="3">
    <location>
        <begin position="20"/>
        <end position="768"/>
    </location>
</feature>
<dbReference type="PANTHER" id="PTHR31463:SF1">
    <property type="entry name" value="MACROPHAGE-EXPRESSED GENE 1 PROTEIN"/>
    <property type="match status" value="1"/>
</dbReference>
<accession>A0A6P8J9Y3</accession>
<feature type="domain" description="MACPF" evidence="4">
    <location>
        <begin position="48"/>
        <end position="368"/>
    </location>
</feature>
<dbReference type="GO" id="GO:0002250">
    <property type="term" value="P:adaptive immune response"/>
    <property type="evidence" value="ECO:0007669"/>
    <property type="project" value="UniProtKB-KW"/>
</dbReference>
<evidence type="ECO:0000256" key="2">
    <source>
        <dbReference type="SAM" id="Phobius"/>
    </source>
</evidence>
<feature type="region of interest" description="Disordered" evidence="1">
    <location>
        <begin position="743"/>
        <end position="768"/>
    </location>
</feature>
<keyword evidence="2" id="KW-0472">Membrane</keyword>
<dbReference type="Proteomes" id="UP000515163">
    <property type="component" value="Unplaced"/>
</dbReference>
<dbReference type="InParanoid" id="A0A6P8J9Y3"/>
<organism evidence="5 6">
    <name type="scientific">Actinia tenebrosa</name>
    <name type="common">Australian red waratah sea anemone</name>
    <dbReference type="NCBI Taxonomy" id="6105"/>
    <lineage>
        <taxon>Eukaryota</taxon>
        <taxon>Metazoa</taxon>
        <taxon>Cnidaria</taxon>
        <taxon>Anthozoa</taxon>
        <taxon>Hexacorallia</taxon>
        <taxon>Actiniaria</taxon>
        <taxon>Actiniidae</taxon>
        <taxon>Actinia</taxon>
    </lineage>
</organism>
<keyword evidence="2" id="KW-0812">Transmembrane</keyword>
<gene>
    <name evidence="6" type="primary">LOC116307500</name>
</gene>
<dbReference type="GO" id="GO:0045087">
    <property type="term" value="P:innate immune response"/>
    <property type="evidence" value="ECO:0007669"/>
    <property type="project" value="UniProtKB-KW"/>
</dbReference>
<keyword evidence="3" id="KW-0732">Signal</keyword>
<proteinExistence type="predicted"/>
<dbReference type="InterPro" id="IPR039707">
    <property type="entry name" value="MPEG1"/>
</dbReference>
<dbReference type="InterPro" id="IPR020864">
    <property type="entry name" value="MACPF"/>
</dbReference>
<dbReference type="Pfam" id="PF01823">
    <property type="entry name" value="MACPF"/>
    <property type="match status" value="1"/>
</dbReference>
<reference evidence="6" key="1">
    <citation type="submission" date="2025-08" db="UniProtKB">
        <authorList>
            <consortium name="RefSeq"/>
        </authorList>
    </citation>
    <scope>IDENTIFICATION</scope>
    <source>
        <tissue evidence="6">Tentacle</tissue>
    </source>
</reference>
<dbReference type="RefSeq" id="XP_031573630.1">
    <property type="nucleotide sequence ID" value="XM_031717770.1"/>
</dbReference>
<dbReference type="SMART" id="SM00457">
    <property type="entry name" value="MACPF"/>
    <property type="match status" value="1"/>
</dbReference>
<evidence type="ECO:0000313" key="5">
    <source>
        <dbReference type="Proteomes" id="UP000515163"/>
    </source>
</evidence>